<protein>
    <recommendedName>
        <fullName evidence="1">Rubrerythrin diiron-binding domain-containing protein</fullName>
    </recommendedName>
</protein>
<sequence length="243" mass="28009">MYENSEQSILRVRRGTSWRSEQVLATLPECLEVPADLREAAVEIFENDVATEYDARHLYDFLQDDLKSWPQEIAGFLSAWLEDEENHYLGLRQLLSAVTEESQESIHSRMRQRKPDFSALEPFLDTPFEFLVALAYDERVTVQAYASDYALYDSLDASAGRWVRHANRDEATHYRNAVALLRGLYPNRKADVPGVLARLVAHDEARGPYKATFILDHDTPEYYFTAQKLRRCAAVAERTICRT</sequence>
<name>A0A437QMJ7_9PROT</name>
<accession>A0A437QMJ7</accession>
<dbReference type="EMBL" id="SADE01000002">
    <property type="protein sequence ID" value="RVU35758.1"/>
    <property type="molecule type" value="Genomic_DNA"/>
</dbReference>
<dbReference type="Pfam" id="PF02915">
    <property type="entry name" value="Rubrerythrin"/>
    <property type="match status" value="1"/>
</dbReference>
<dbReference type="Gene3D" id="1.10.620.20">
    <property type="entry name" value="Ribonucleotide Reductase, subunit A"/>
    <property type="match status" value="1"/>
</dbReference>
<feature type="domain" description="Rubrerythrin diiron-binding" evidence="1">
    <location>
        <begin position="44"/>
        <end position="180"/>
    </location>
</feature>
<dbReference type="GO" id="GO:0016491">
    <property type="term" value="F:oxidoreductase activity"/>
    <property type="evidence" value="ECO:0007669"/>
    <property type="project" value="InterPro"/>
</dbReference>
<keyword evidence="3" id="KW-1185">Reference proteome</keyword>
<dbReference type="RefSeq" id="WP_127765235.1">
    <property type="nucleotide sequence ID" value="NZ_SADE01000002.1"/>
</dbReference>
<dbReference type="GO" id="GO:0046872">
    <property type="term" value="F:metal ion binding"/>
    <property type="evidence" value="ECO:0007669"/>
    <property type="project" value="InterPro"/>
</dbReference>
<evidence type="ECO:0000259" key="1">
    <source>
        <dbReference type="Pfam" id="PF02915"/>
    </source>
</evidence>
<organism evidence="2 3">
    <name type="scientific">Hwanghaeella grinnelliae</name>
    <dbReference type="NCBI Taxonomy" id="2500179"/>
    <lineage>
        <taxon>Bacteria</taxon>
        <taxon>Pseudomonadati</taxon>
        <taxon>Pseudomonadota</taxon>
        <taxon>Alphaproteobacteria</taxon>
        <taxon>Rhodospirillales</taxon>
        <taxon>Rhodospirillaceae</taxon>
        <taxon>Hwanghaeella</taxon>
    </lineage>
</organism>
<evidence type="ECO:0000313" key="2">
    <source>
        <dbReference type="EMBL" id="RVU35758.1"/>
    </source>
</evidence>
<proteinExistence type="predicted"/>
<dbReference type="AlphaFoldDB" id="A0A437QMJ7"/>
<reference evidence="3" key="1">
    <citation type="submission" date="2019-01" db="EMBL/GenBank/DDBJ databases">
        <title>Gri0909 isolated from a small marine red alga.</title>
        <authorList>
            <person name="Kim J."/>
            <person name="Jeong S.E."/>
            <person name="Jeon C.O."/>
        </authorList>
    </citation>
    <scope>NUCLEOTIDE SEQUENCE [LARGE SCALE GENOMIC DNA]</scope>
    <source>
        <strain evidence="3">Gri0909</strain>
    </source>
</reference>
<dbReference type="InterPro" id="IPR003251">
    <property type="entry name" value="Rr_diiron-bd_dom"/>
</dbReference>
<dbReference type="Proteomes" id="UP000287447">
    <property type="component" value="Unassembled WGS sequence"/>
</dbReference>
<gene>
    <name evidence="2" type="ORF">EOI86_10835</name>
</gene>
<dbReference type="InterPro" id="IPR009078">
    <property type="entry name" value="Ferritin-like_SF"/>
</dbReference>
<dbReference type="OrthoDB" id="8222425at2"/>
<dbReference type="InterPro" id="IPR012348">
    <property type="entry name" value="RNR-like"/>
</dbReference>
<comment type="caution">
    <text evidence="2">The sequence shown here is derived from an EMBL/GenBank/DDBJ whole genome shotgun (WGS) entry which is preliminary data.</text>
</comment>
<dbReference type="SUPFAM" id="SSF47240">
    <property type="entry name" value="Ferritin-like"/>
    <property type="match status" value="1"/>
</dbReference>
<evidence type="ECO:0000313" key="3">
    <source>
        <dbReference type="Proteomes" id="UP000287447"/>
    </source>
</evidence>